<keyword evidence="3" id="KW-1185">Reference proteome</keyword>
<evidence type="ECO:0008006" key="4">
    <source>
        <dbReference type="Google" id="ProtNLM"/>
    </source>
</evidence>
<gene>
    <name evidence="2" type="ORF">Pla133_28940</name>
</gene>
<dbReference type="AlphaFoldDB" id="A0A518BLG4"/>
<dbReference type="RefSeq" id="WP_145066288.1">
    <property type="nucleotide sequence ID" value="NZ_CP036287.1"/>
</dbReference>
<organism evidence="2 3">
    <name type="scientific">Engelhardtia mirabilis</name>
    <dbReference type="NCBI Taxonomy" id="2528011"/>
    <lineage>
        <taxon>Bacteria</taxon>
        <taxon>Pseudomonadati</taxon>
        <taxon>Planctomycetota</taxon>
        <taxon>Planctomycetia</taxon>
        <taxon>Planctomycetia incertae sedis</taxon>
        <taxon>Engelhardtia</taxon>
    </lineage>
</organism>
<feature type="signal peptide" evidence="1">
    <location>
        <begin position="1"/>
        <end position="20"/>
    </location>
</feature>
<feature type="chain" id="PRO_5022096385" description="Tetratricopeptide repeat protein" evidence="1">
    <location>
        <begin position="21"/>
        <end position="307"/>
    </location>
</feature>
<protein>
    <recommendedName>
        <fullName evidence="4">Tetratricopeptide repeat protein</fullName>
    </recommendedName>
</protein>
<keyword evidence="1" id="KW-0732">Signal</keyword>
<reference evidence="2 3" key="1">
    <citation type="submission" date="2019-02" db="EMBL/GenBank/DDBJ databases">
        <title>Deep-cultivation of Planctomycetes and their phenomic and genomic characterization uncovers novel biology.</title>
        <authorList>
            <person name="Wiegand S."/>
            <person name="Jogler M."/>
            <person name="Boedeker C."/>
            <person name="Pinto D."/>
            <person name="Vollmers J."/>
            <person name="Rivas-Marin E."/>
            <person name="Kohn T."/>
            <person name="Peeters S.H."/>
            <person name="Heuer A."/>
            <person name="Rast P."/>
            <person name="Oberbeckmann S."/>
            <person name="Bunk B."/>
            <person name="Jeske O."/>
            <person name="Meyerdierks A."/>
            <person name="Storesund J.E."/>
            <person name="Kallscheuer N."/>
            <person name="Luecker S."/>
            <person name="Lage O.M."/>
            <person name="Pohl T."/>
            <person name="Merkel B.J."/>
            <person name="Hornburger P."/>
            <person name="Mueller R.-W."/>
            <person name="Bruemmer F."/>
            <person name="Labrenz M."/>
            <person name="Spormann A.M."/>
            <person name="Op den Camp H."/>
            <person name="Overmann J."/>
            <person name="Amann R."/>
            <person name="Jetten M.S.M."/>
            <person name="Mascher T."/>
            <person name="Medema M.H."/>
            <person name="Devos D.P."/>
            <person name="Kaster A.-K."/>
            <person name="Ovreas L."/>
            <person name="Rohde M."/>
            <person name="Galperin M.Y."/>
            <person name="Jogler C."/>
        </authorList>
    </citation>
    <scope>NUCLEOTIDE SEQUENCE [LARGE SCALE GENOMIC DNA]</scope>
    <source>
        <strain evidence="2 3">Pla133</strain>
    </source>
</reference>
<evidence type="ECO:0000313" key="3">
    <source>
        <dbReference type="Proteomes" id="UP000316921"/>
    </source>
</evidence>
<name>A0A518BLG4_9BACT</name>
<dbReference type="KEGG" id="pbap:Pla133_28940"/>
<sequence precursor="true">MRTAQLSFVLLMGAFAVPSAATRAESLVHTGPLGGAASSASEAAVEPTSTVQDAKAVTEAYHGFFEARDREGLADLWRANPGRVLVTIDADLEASLRLWEQSPEEPDRAGIAELHARALFGAEVAAEARGNSILRDYASAFVGWTDVQKLDFRAGQAAFGRAAQALRGGDAEVALAAAQECRERALPLGDWWGTAMGLEFEAAALRTLGRHEEALAAGVRARQIYHQLGLGSSALGCALGALESAISLERWQRAHALCDDCVHAVAAAGDRARQAALLGQRAAIEDELGLTERAAATRAEADALGDQ</sequence>
<evidence type="ECO:0000313" key="2">
    <source>
        <dbReference type="EMBL" id="QDU67805.1"/>
    </source>
</evidence>
<accession>A0A518BLG4</accession>
<dbReference type="EMBL" id="CP036287">
    <property type="protein sequence ID" value="QDU67805.1"/>
    <property type="molecule type" value="Genomic_DNA"/>
</dbReference>
<dbReference type="Proteomes" id="UP000316921">
    <property type="component" value="Chromosome"/>
</dbReference>
<evidence type="ECO:0000256" key="1">
    <source>
        <dbReference type="SAM" id="SignalP"/>
    </source>
</evidence>
<proteinExistence type="predicted"/>